<sequence>MAKSLPDLSPFHRLALHPDDPLPLSTTIAHVKPTAAAHFCCHHHPRLTILGHSQALKPLKAENLRGQTNQQQRQVVVLEAVSNPSHALSSDRTAVADVDPGRLMMLPSLPWLVSDVQLRSVSDDHLNANPSSLIVFHRKPHSEWGVSVDQRIAQKQQNGLPVASKSSAGVQSTTPPASRQKQESPGGDNYHVNTGYAIRTLREELPSMFHKDLNYEIYREDITFKDPLNTFSGIHNYKLIFWALRFHGQIFFRVIWVDILRVWQPSEKVITVRWTVRGIPRVPWEAQGRFDGTSEYKLDKEGKIYEHKVDNIVINSPPKFKSVTVLDLVRVAGVHTTPTPTFFYRVWLHLGSSAPFLEQFTWVRFYLAMESTVALLG</sequence>
<dbReference type="EMBL" id="CM055109">
    <property type="protein sequence ID" value="KAJ7524260.1"/>
    <property type="molecule type" value="Genomic_DNA"/>
</dbReference>
<gene>
    <name evidence="1" type="ORF">O6H91_18G083700</name>
</gene>
<dbReference type="Proteomes" id="UP001162992">
    <property type="component" value="Chromosome 18"/>
</dbReference>
<comment type="caution">
    <text evidence="1">The sequence shown here is derived from an EMBL/GenBank/DDBJ whole genome shotgun (WGS) entry which is preliminary data.</text>
</comment>
<organism evidence="1 2">
    <name type="scientific">Diphasiastrum complanatum</name>
    <name type="common">Issler's clubmoss</name>
    <name type="synonym">Lycopodium complanatum</name>
    <dbReference type="NCBI Taxonomy" id="34168"/>
    <lineage>
        <taxon>Eukaryota</taxon>
        <taxon>Viridiplantae</taxon>
        <taxon>Streptophyta</taxon>
        <taxon>Embryophyta</taxon>
        <taxon>Tracheophyta</taxon>
        <taxon>Lycopodiopsida</taxon>
        <taxon>Lycopodiales</taxon>
        <taxon>Lycopodiaceae</taxon>
        <taxon>Lycopodioideae</taxon>
        <taxon>Diphasiastrum</taxon>
    </lineage>
</organism>
<reference evidence="2" key="1">
    <citation type="journal article" date="2024" name="Proc. Natl. Acad. Sci. U.S.A.">
        <title>Extraordinary preservation of gene collinearity over three hundred million years revealed in homosporous lycophytes.</title>
        <authorList>
            <person name="Li C."/>
            <person name="Wickell D."/>
            <person name="Kuo L.Y."/>
            <person name="Chen X."/>
            <person name="Nie B."/>
            <person name="Liao X."/>
            <person name="Peng D."/>
            <person name="Ji J."/>
            <person name="Jenkins J."/>
            <person name="Williams M."/>
            <person name="Shu S."/>
            <person name="Plott C."/>
            <person name="Barry K."/>
            <person name="Rajasekar S."/>
            <person name="Grimwood J."/>
            <person name="Han X."/>
            <person name="Sun S."/>
            <person name="Hou Z."/>
            <person name="He W."/>
            <person name="Dai G."/>
            <person name="Sun C."/>
            <person name="Schmutz J."/>
            <person name="Leebens-Mack J.H."/>
            <person name="Li F.W."/>
            <person name="Wang L."/>
        </authorList>
    </citation>
    <scope>NUCLEOTIDE SEQUENCE [LARGE SCALE GENOMIC DNA]</scope>
    <source>
        <strain evidence="2">cv. PW_Plant_1</strain>
    </source>
</reference>
<evidence type="ECO:0000313" key="1">
    <source>
        <dbReference type="EMBL" id="KAJ7524260.1"/>
    </source>
</evidence>
<evidence type="ECO:0000313" key="2">
    <source>
        <dbReference type="Proteomes" id="UP001162992"/>
    </source>
</evidence>
<proteinExistence type="predicted"/>
<keyword evidence="2" id="KW-1185">Reference proteome</keyword>
<accession>A0ACC2B3D3</accession>
<name>A0ACC2B3D3_DIPCM</name>
<protein>
    <submittedName>
        <fullName evidence="1">Uncharacterized protein</fullName>
    </submittedName>
</protein>